<dbReference type="EMBL" id="JAMKFB020000018">
    <property type="protein sequence ID" value="KAL0167709.1"/>
    <property type="molecule type" value="Genomic_DNA"/>
</dbReference>
<evidence type="ECO:0000313" key="10">
    <source>
        <dbReference type="Proteomes" id="UP001529510"/>
    </source>
</evidence>
<dbReference type="InterPro" id="IPR001627">
    <property type="entry name" value="Semap_dom"/>
</dbReference>
<dbReference type="PANTHER" id="PTHR11036:SF23">
    <property type="entry name" value="SEMAPHORIN-3A"/>
    <property type="match status" value="1"/>
</dbReference>
<name>A0ABD0P108_CIRMR</name>
<evidence type="ECO:0000256" key="1">
    <source>
        <dbReference type="ARBA" id="ARBA00022473"/>
    </source>
</evidence>
<dbReference type="InterPro" id="IPR027231">
    <property type="entry name" value="Semaphorin"/>
</dbReference>
<feature type="non-terminal residue" evidence="9">
    <location>
        <position position="1"/>
    </location>
</feature>
<keyword evidence="6" id="KW-0393">Immunoglobulin domain</keyword>
<dbReference type="InterPro" id="IPR036352">
    <property type="entry name" value="Semap_dom_sf"/>
</dbReference>
<dbReference type="GO" id="GO:0007411">
    <property type="term" value="P:axon guidance"/>
    <property type="evidence" value="ECO:0007669"/>
    <property type="project" value="UniProtKB-ARBA"/>
</dbReference>
<dbReference type="Gene3D" id="2.130.10.10">
    <property type="entry name" value="YVTN repeat-like/Quinoprotein amine dehydrogenase"/>
    <property type="match status" value="1"/>
</dbReference>
<evidence type="ECO:0000256" key="5">
    <source>
        <dbReference type="ARBA" id="ARBA00023180"/>
    </source>
</evidence>
<keyword evidence="10" id="KW-1185">Reference proteome</keyword>
<protein>
    <recommendedName>
        <fullName evidence="8">Sema domain-containing protein</fullName>
    </recommendedName>
</protein>
<proteinExistence type="predicted"/>
<dbReference type="InterPro" id="IPR015943">
    <property type="entry name" value="WD40/YVTN_repeat-like_dom_sf"/>
</dbReference>
<dbReference type="Pfam" id="PF01403">
    <property type="entry name" value="Sema"/>
    <property type="match status" value="1"/>
</dbReference>
<keyword evidence="4" id="KW-0524">Neurogenesis</keyword>
<gene>
    <name evidence="9" type="ORF">M9458_035931</name>
</gene>
<evidence type="ECO:0000256" key="7">
    <source>
        <dbReference type="PROSITE-ProRule" id="PRU00352"/>
    </source>
</evidence>
<evidence type="ECO:0000313" key="9">
    <source>
        <dbReference type="EMBL" id="KAL0167709.1"/>
    </source>
</evidence>
<dbReference type="SUPFAM" id="SSF101912">
    <property type="entry name" value="Sema domain"/>
    <property type="match status" value="1"/>
</dbReference>
<dbReference type="PROSITE" id="PS51004">
    <property type="entry name" value="SEMA"/>
    <property type="match status" value="1"/>
</dbReference>
<dbReference type="AlphaFoldDB" id="A0ABD0P108"/>
<evidence type="ECO:0000256" key="3">
    <source>
        <dbReference type="ARBA" id="ARBA00022782"/>
    </source>
</evidence>
<comment type="caution">
    <text evidence="9">The sequence shown here is derived from an EMBL/GenBank/DDBJ whole genome shotgun (WGS) entry which is preliminary data.</text>
</comment>
<evidence type="ECO:0000256" key="6">
    <source>
        <dbReference type="ARBA" id="ARBA00023319"/>
    </source>
</evidence>
<dbReference type="PANTHER" id="PTHR11036">
    <property type="entry name" value="SEMAPHORIN"/>
    <property type="match status" value="1"/>
</dbReference>
<organism evidence="9 10">
    <name type="scientific">Cirrhinus mrigala</name>
    <name type="common">Mrigala</name>
    <dbReference type="NCBI Taxonomy" id="683832"/>
    <lineage>
        <taxon>Eukaryota</taxon>
        <taxon>Metazoa</taxon>
        <taxon>Chordata</taxon>
        <taxon>Craniata</taxon>
        <taxon>Vertebrata</taxon>
        <taxon>Euteleostomi</taxon>
        <taxon>Actinopterygii</taxon>
        <taxon>Neopterygii</taxon>
        <taxon>Teleostei</taxon>
        <taxon>Ostariophysi</taxon>
        <taxon>Cypriniformes</taxon>
        <taxon>Cyprinidae</taxon>
        <taxon>Labeoninae</taxon>
        <taxon>Labeonini</taxon>
        <taxon>Cirrhinus</taxon>
    </lineage>
</organism>
<evidence type="ECO:0000256" key="4">
    <source>
        <dbReference type="ARBA" id="ARBA00022902"/>
    </source>
</evidence>
<keyword evidence="5" id="KW-0325">Glycoprotein</keyword>
<keyword evidence="1" id="KW-0217">Developmental protein</keyword>
<evidence type="ECO:0000259" key="8">
    <source>
        <dbReference type="PROSITE" id="PS51004"/>
    </source>
</evidence>
<comment type="caution">
    <text evidence="7">Lacks conserved residue(s) required for the propagation of feature annotation.</text>
</comment>
<evidence type="ECO:0000256" key="2">
    <source>
        <dbReference type="ARBA" id="ARBA00022729"/>
    </source>
</evidence>
<sequence>CPSKTFDGFESTKDFPDDVITFARSHPAMYNPVFPINNRPIIIKTDVDYQFTQIVVDKVEAEDGQYDVMFIGTDMGTVLKVVSIPRGTWHDLEEVLLEEMTVFRVGL</sequence>
<keyword evidence="2" id="KW-0732">Signal</keyword>
<reference evidence="9 10" key="1">
    <citation type="submission" date="2024-05" db="EMBL/GenBank/DDBJ databases">
        <title>Genome sequencing and assembly of Indian major carp, Cirrhinus mrigala (Hamilton, 1822).</title>
        <authorList>
            <person name="Mohindra V."/>
            <person name="Chowdhury L.M."/>
            <person name="Lal K."/>
            <person name="Jena J.K."/>
        </authorList>
    </citation>
    <scope>NUCLEOTIDE SEQUENCE [LARGE SCALE GENOMIC DNA]</scope>
    <source>
        <strain evidence="9">CM1030</strain>
        <tissue evidence="9">Blood</tissue>
    </source>
</reference>
<keyword evidence="3" id="KW-0221">Differentiation</keyword>
<dbReference type="Proteomes" id="UP001529510">
    <property type="component" value="Unassembled WGS sequence"/>
</dbReference>
<accession>A0ABD0P108</accession>
<feature type="domain" description="Sema" evidence="8">
    <location>
        <begin position="1"/>
        <end position="107"/>
    </location>
</feature>